<name>A0A433TBM2_ELYCH</name>
<feature type="region of interest" description="Disordered" evidence="1">
    <location>
        <begin position="130"/>
        <end position="149"/>
    </location>
</feature>
<gene>
    <name evidence="3" type="ORF">EGW08_013216</name>
</gene>
<evidence type="ECO:0000313" key="3">
    <source>
        <dbReference type="EMBL" id="RUS79005.1"/>
    </source>
</evidence>
<proteinExistence type="predicted"/>
<keyword evidence="4" id="KW-1185">Reference proteome</keyword>
<comment type="caution">
    <text evidence="3">The sequence shown here is derived from an EMBL/GenBank/DDBJ whole genome shotgun (WGS) entry which is preliminary data.</text>
</comment>
<sequence length="149" mass="17249">MTSKQVSGCSACPRTKSCFFIILILTVCLCIISIRIHDVYSRRFGTTEFSQVPLLDDDPFTVYVNWSKGSWSSPYQINKIPDGTWNDWDDCVTPEEIQLKFKRCYEASERKNPACRAVHQNPDAYWRSQARPGTKQTHLEDFKRMDLAT</sequence>
<feature type="transmembrane region" description="Helical" evidence="2">
    <location>
        <begin position="19"/>
        <end position="36"/>
    </location>
</feature>
<evidence type="ECO:0000256" key="1">
    <source>
        <dbReference type="SAM" id="MobiDB-lite"/>
    </source>
</evidence>
<protein>
    <submittedName>
        <fullName evidence="3">Uncharacterized protein</fullName>
    </submittedName>
</protein>
<evidence type="ECO:0000313" key="4">
    <source>
        <dbReference type="Proteomes" id="UP000271974"/>
    </source>
</evidence>
<keyword evidence="2" id="KW-1133">Transmembrane helix</keyword>
<accession>A0A433TBM2</accession>
<organism evidence="3 4">
    <name type="scientific">Elysia chlorotica</name>
    <name type="common">Eastern emerald elysia</name>
    <name type="synonym">Sea slug</name>
    <dbReference type="NCBI Taxonomy" id="188477"/>
    <lineage>
        <taxon>Eukaryota</taxon>
        <taxon>Metazoa</taxon>
        <taxon>Spiralia</taxon>
        <taxon>Lophotrochozoa</taxon>
        <taxon>Mollusca</taxon>
        <taxon>Gastropoda</taxon>
        <taxon>Heterobranchia</taxon>
        <taxon>Euthyneura</taxon>
        <taxon>Panpulmonata</taxon>
        <taxon>Sacoglossa</taxon>
        <taxon>Placobranchoidea</taxon>
        <taxon>Plakobranchidae</taxon>
        <taxon>Elysia</taxon>
    </lineage>
</organism>
<keyword evidence="2" id="KW-0472">Membrane</keyword>
<feature type="compositionally biased region" description="Basic and acidic residues" evidence="1">
    <location>
        <begin position="137"/>
        <end position="149"/>
    </location>
</feature>
<dbReference type="Proteomes" id="UP000271974">
    <property type="component" value="Unassembled WGS sequence"/>
</dbReference>
<reference evidence="3 4" key="1">
    <citation type="submission" date="2019-01" db="EMBL/GenBank/DDBJ databases">
        <title>A draft genome assembly of the solar-powered sea slug Elysia chlorotica.</title>
        <authorList>
            <person name="Cai H."/>
            <person name="Li Q."/>
            <person name="Fang X."/>
            <person name="Li J."/>
            <person name="Curtis N.E."/>
            <person name="Altenburger A."/>
            <person name="Shibata T."/>
            <person name="Feng M."/>
            <person name="Maeda T."/>
            <person name="Schwartz J.A."/>
            <person name="Shigenobu S."/>
            <person name="Lundholm N."/>
            <person name="Nishiyama T."/>
            <person name="Yang H."/>
            <person name="Hasebe M."/>
            <person name="Li S."/>
            <person name="Pierce S.K."/>
            <person name="Wang J."/>
        </authorList>
    </citation>
    <scope>NUCLEOTIDE SEQUENCE [LARGE SCALE GENOMIC DNA]</scope>
    <source>
        <strain evidence="3">EC2010</strain>
        <tissue evidence="3">Whole organism of an adult</tissue>
    </source>
</reference>
<keyword evidence="2" id="KW-0812">Transmembrane</keyword>
<dbReference type="EMBL" id="RQTK01000477">
    <property type="protein sequence ID" value="RUS79005.1"/>
    <property type="molecule type" value="Genomic_DNA"/>
</dbReference>
<evidence type="ECO:0000256" key="2">
    <source>
        <dbReference type="SAM" id="Phobius"/>
    </source>
</evidence>
<dbReference type="AlphaFoldDB" id="A0A433TBM2"/>
<feature type="non-terminal residue" evidence="3">
    <location>
        <position position="149"/>
    </location>
</feature>